<dbReference type="InterPro" id="IPR027417">
    <property type="entry name" value="P-loop_NTPase"/>
</dbReference>
<dbReference type="GO" id="GO:0003677">
    <property type="term" value="F:DNA binding"/>
    <property type="evidence" value="ECO:0007669"/>
    <property type="project" value="InterPro"/>
</dbReference>
<dbReference type="PANTHER" id="PTHR47396:SF1">
    <property type="entry name" value="ATP-DEPENDENT HELICASE IRC3-RELATED"/>
    <property type="match status" value="1"/>
</dbReference>
<protein>
    <submittedName>
        <fullName evidence="2">Restriction endonuclease</fullName>
    </submittedName>
</protein>
<comment type="caution">
    <text evidence="2">The sequence shown here is derived from an EMBL/GenBank/DDBJ whole genome shotgun (WGS) entry which is preliminary data.</text>
</comment>
<dbReference type="Proteomes" id="UP000334990">
    <property type="component" value="Unassembled WGS sequence"/>
</dbReference>
<evidence type="ECO:0000313" key="3">
    <source>
        <dbReference type="Proteomes" id="UP000334990"/>
    </source>
</evidence>
<evidence type="ECO:0000259" key="1">
    <source>
        <dbReference type="Pfam" id="PF04851"/>
    </source>
</evidence>
<dbReference type="NCBIfam" id="NF046055">
    <property type="entry name" value="restr_BPTD_3080"/>
    <property type="match status" value="1"/>
</dbReference>
<organism evidence="2 3">
    <name type="scientific">Acrocarpospora corrugata</name>
    <dbReference type="NCBI Taxonomy" id="35763"/>
    <lineage>
        <taxon>Bacteria</taxon>
        <taxon>Bacillati</taxon>
        <taxon>Actinomycetota</taxon>
        <taxon>Actinomycetes</taxon>
        <taxon>Streptosporangiales</taxon>
        <taxon>Streptosporangiaceae</taxon>
        <taxon>Acrocarpospora</taxon>
    </lineage>
</organism>
<feature type="domain" description="Helicase/UvrB N-terminal" evidence="1">
    <location>
        <begin position="151"/>
        <end position="312"/>
    </location>
</feature>
<dbReference type="GO" id="GO:0004519">
    <property type="term" value="F:endonuclease activity"/>
    <property type="evidence" value="ECO:0007669"/>
    <property type="project" value="UniProtKB-KW"/>
</dbReference>
<dbReference type="PANTHER" id="PTHR47396">
    <property type="entry name" value="TYPE I RESTRICTION ENZYME ECOKI R PROTEIN"/>
    <property type="match status" value="1"/>
</dbReference>
<dbReference type="RefSeq" id="WP_422664808.1">
    <property type="nucleotide sequence ID" value="NZ_BAAABN010000002.1"/>
</dbReference>
<dbReference type="InterPro" id="IPR006935">
    <property type="entry name" value="Helicase/UvrB_N"/>
</dbReference>
<dbReference type="SUPFAM" id="SSF52540">
    <property type="entry name" value="P-loop containing nucleoside triphosphate hydrolases"/>
    <property type="match status" value="2"/>
</dbReference>
<sequence length="1032" mass="116943">MVDRVIENPIINSPYLPPSKHFEFDKQGVPGDLVEGRRQSSFFIPVPKSRKRGAQTELDFLELGLDGDQIEENQFVNAIRRRVDRWRGSRYPNVTPTTRRLLEYWSDPDRDNKILFCQREAAETAIYLAEAVHKEGDSFIHSELGKLNSEYNAGLSRIALKMATGSGKTVVMAMLIAWQTLNKVVGPKDRRFAKRFLLVAPGLTIRDRLRVLLPEDDDNYYRMRDLVPAELYGSLAQAKIAITNYHAFQRRETRMGQGVAKTTKELLAGRSGVPSPFLETTGQMVARVCRELGTSKSEIIVLNDEAHHCYRDRVDDPETGAEVEFTREEKREAEDALEEARVWFKGLQAVRKHLGIKAVYDLSATPFFLAGSGYKEGTLFPWVVSDFSLIDAIESGIVKIPRVPVDDNRASADVTYLQLWQNIRDQLPKKGRKDSTVDSEYLPPALEGALRSLYDSYRKAYAVWEGSEAAREGDPPPVFIVVCNNTTVSKMVFDWIGGWDRQLEDETIVPVKGKLPLFSNIDDNDRWLHRPPTILVDSQQFEKGELSPEFRKTLGHEIEEFKQEHARRFPGRSTDDVDDTEILREVMNTVGKKGKLGEHVRCVVSVSMLTEGWDANTVSHILGVRAFGTQLLCEQVVGRGLRRRSYATDENGFFTPEYADVYGVPFHFMPTAGKVVDPKLRVTRRVHAVPGREVTEIVFPRLVGYRMELPDEELHAAFDEDSRLHLSTDMIPTETHVSGVAGITTEHVLEGLAESREQEVAFELAKRVMESYLTDPDDRRPWLFPQILRITKQWLAENVSYGPQSFVGLLLIAQNADMAARRIKDAIFTVKGTRQPRSLPIFRQFDHIGSTKEVDFFTTKPVYRTEESKCHVNYVVLDGLDGNSWEEKVSRLLEHDPRVAAYVKNDHLEFRIPYAINGQTRQYIPDFLVRLAPLGPDDDEPRTLIVEVSGSFKPADSTHEKAVITRDRWVPAVNNHGGFGRWSYCELKNPDTFGVDLHDAIKALYEGRGLSAEAGPAWDDDTTSTIFASEGK</sequence>
<name>A0A5M3VZ74_9ACTN</name>
<dbReference type="Gene3D" id="3.40.50.300">
    <property type="entry name" value="P-loop containing nucleotide triphosphate hydrolases"/>
    <property type="match status" value="2"/>
</dbReference>
<keyword evidence="2" id="KW-0255">Endonuclease</keyword>
<evidence type="ECO:0000313" key="2">
    <source>
        <dbReference type="EMBL" id="GES01042.1"/>
    </source>
</evidence>
<keyword evidence="2" id="KW-0378">Hydrolase</keyword>
<dbReference type="AlphaFoldDB" id="A0A5M3VZ74"/>
<dbReference type="InterPro" id="IPR050742">
    <property type="entry name" value="Helicase_Restrict-Modif_Enz"/>
</dbReference>
<dbReference type="GO" id="GO:0005524">
    <property type="term" value="F:ATP binding"/>
    <property type="evidence" value="ECO:0007669"/>
    <property type="project" value="InterPro"/>
</dbReference>
<dbReference type="GO" id="GO:0005829">
    <property type="term" value="C:cytosol"/>
    <property type="evidence" value="ECO:0007669"/>
    <property type="project" value="TreeGrafter"/>
</dbReference>
<dbReference type="EMBL" id="BLAD01000048">
    <property type="protein sequence ID" value="GES01042.1"/>
    <property type="molecule type" value="Genomic_DNA"/>
</dbReference>
<gene>
    <name evidence="2" type="ORF">Acor_31060</name>
</gene>
<proteinExistence type="predicted"/>
<accession>A0A5M3VZ74</accession>
<keyword evidence="3" id="KW-1185">Reference proteome</keyword>
<keyword evidence="2" id="KW-0540">Nuclease</keyword>
<dbReference type="Pfam" id="PF04851">
    <property type="entry name" value="ResIII"/>
    <property type="match status" value="1"/>
</dbReference>
<reference evidence="2 3" key="1">
    <citation type="submission" date="2019-10" db="EMBL/GenBank/DDBJ databases">
        <title>Whole genome shotgun sequence of Acrocarpospora corrugata NBRC 13972.</title>
        <authorList>
            <person name="Ichikawa N."/>
            <person name="Kimura A."/>
            <person name="Kitahashi Y."/>
            <person name="Komaki H."/>
            <person name="Oguchi A."/>
        </authorList>
    </citation>
    <scope>NUCLEOTIDE SEQUENCE [LARGE SCALE GENOMIC DNA]</scope>
    <source>
        <strain evidence="2 3">NBRC 13972</strain>
    </source>
</reference>
<dbReference type="GO" id="GO:0016787">
    <property type="term" value="F:hydrolase activity"/>
    <property type="evidence" value="ECO:0007669"/>
    <property type="project" value="InterPro"/>
</dbReference>